<protein>
    <recommendedName>
        <fullName evidence="6">Isopentenyl-diphosphate delta-isomerase</fullName>
    </recommendedName>
</protein>
<dbReference type="AlphaFoldDB" id="A0AB34WZ55"/>
<evidence type="ECO:0008006" key="6">
    <source>
        <dbReference type="Google" id="ProtNLM"/>
    </source>
</evidence>
<feature type="domain" description="MRB1590-like C-terminal" evidence="3">
    <location>
        <begin position="475"/>
        <end position="573"/>
    </location>
</feature>
<dbReference type="Pfam" id="PF09818">
    <property type="entry name" value="ABC_ATPase"/>
    <property type="match status" value="1"/>
</dbReference>
<dbReference type="EMBL" id="LSDN01000014">
    <property type="protein sequence ID" value="KXB80655.1"/>
    <property type="molecule type" value="Genomic_DNA"/>
</dbReference>
<dbReference type="PANTHER" id="PTHR38149">
    <property type="entry name" value="ATPASE"/>
    <property type="match status" value="1"/>
</dbReference>
<evidence type="ECO:0000259" key="1">
    <source>
        <dbReference type="Pfam" id="PF09818"/>
    </source>
</evidence>
<dbReference type="SUPFAM" id="SSF52540">
    <property type="entry name" value="P-loop containing nucleoside triphosphate hydrolases"/>
    <property type="match status" value="1"/>
</dbReference>
<dbReference type="InterPro" id="IPR046834">
    <property type="entry name" value="ABC_ATPase_C"/>
</dbReference>
<dbReference type="Pfam" id="PF20446">
    <property type="entry name" value="ABC_N"/>
    <property type="match status" value="1"/>
</dbReference>
<reference evidence="4 5" key="1">
    <citation type="submission" date="2016-01" db="EMBL/GenBank/DDBJ databases">
        <authorList>
            <person name="Mitreva M."/>
            <person name="Pepin K.H."/>
            <person name="Mihindukulasuriya K.A."/>
            <person name="Fulton R."/>
            <person name="Fronick C."/>
            <person name="O'Laughlin M."/>
            <person name="Miner T."/>
            <person name="Herter B."/>
            <person name="Rosa B.A."/>
            <person name="Cordes M."/>
            <person name="Tomlinson C."/>
            <person name="Wollam A."/>
            <person name="Palsikar V.B."/>
            <person name="Mardis E.R."/>
            <person name="Wilson R.K."/>
        </authorList>
    </citation>
    <scope>NUCLEOTIDE SEQUENCE [LARGE SCALE GENOMIC DNA]</scope>
    <source>
        <strain evidence="4 5">DNF00696</strain>
    </source>
</reference>
<name>A0AB34WZ55_9ACTO</name>
<evidence type="ECO:0000259" key="3">
    <source>
        <dbReference type="Pfam" id="PF21117"/>
    </source>
</evidence>
<comment type="caution">
    <text evidence="4">The sequence shown here is derived from an EMBL/GenBank/DDBJ whole genome shotgun (WGS) entry which is preliminary data.</text>
</comment>
<dbReference type="InterPro" id="IPR046833">
    <property type="entry name" value="ABC_N"/>
</dbReference>
<accession>A0AB34WZ55</accession>
<evidence type="ECO:0000259" key="2">
    <source>
        <dbReference type="Pfam" id="PF20446"/>
    </source>
</evidence>
<dbReference type="Pfam" id="PF21117">
    <property type="entry name" value="MRB1590_C"/>
    <property type="match status" value="1"/>
</dbReference>
<dbReference type="InterPro" id="IPR049069">
    <property type="entry name" value="MRB1590-like_C"/>
</dbReference>
<organism evidence="4 5">
    <name type="scientific">Varibaculum cambriense</name>
    <dbReference type="NCBI Taxonomy" id="184870"/>
    <lineage>
        <taxon>Bacteria</taxon>
        <taxon>Bacillati</taxon>
        <taxon>Actinomycetota</taxon>
        <taxon>Actinomycetes</taxon>
        <taxon>Actinomycetales</taxon>
        <taxon>Actinomycetaceae</taxon>
        <taxon>Varibaculum</taxon>
    </lineage>
</organism>
<dbReference type="InterPro" id="IPR019195">
    <property type="entry name" value="ABC_ATPase_put"/>
</dbReference>
<feature type="domain" description="ATPase of the ABC class N-terminal" evidence="2">
    <location>
        <begin position="5"/>
        <end position="161"/>
    </location>
</feature>
<dbReference type="PANTHER" id="PTHR38149:SF1">
    <property type="entry name" value="ATPASE"/>
    <property type="match status" value="1"/>
</dbReference>
<gene>
    <name evidence="4" type="ORF">HMPREF1862_00962</name>
</gene>
<dbReference type="InterPro" id="IPR027417">
    <property type="entry name" value="P-loop_NTPase"/>
</dbReference>
<evidence type="ECO:0000313" key="5">
    <source>
        <dbReference type="Proteomes" id="UP000070572"/>
    </source>
</evidence>
<dbReference type="RefSeq" id="WP_060920380.1">
    <property type="nucleotide sequence ID" value="NZ_KQ960683.1"/>
</dbReference>
<dbReference type="Proteomes" id="UP000070572">
    <property type="component" value="Unassembled WGS sequence"/>
</dbReference>
<feature type="domain" description="ATPase of the ABC class C-terminal" evidence="1">
    <location>
        <begin position="171"/>
        <end position="445"/>
    </location>
</feature>
<proteinExistence type="predicted"/>
<evidence type="ECO:0000313" key="4">
    <source>
        <dbReference type="EMBL" id="KXB80655.1"/>
    </source>
</evidence>
<sequence length="580" mass="62639">MRDADELIRKTKSLDGRSYGGYKQLVGQWSFGDFTFAIDRVQSDPFAPPSACRVLVPLDTAQIPAEIATDRLARIATGDFLARRARKIFGTRRSSGKSEAQLRIAPVGQEILPRSSVTLSEDELELRVQVPFPAAGRRILGRNFARFLDYDLCELVYKTVCFGEEDGPDLADLTRHIHTLKDHAALQKLLSERGWVAFVADGALLARASGISDLPMKNAVPFRLPTVLGEGAPSPLVQTVELPYSGKISGMAIPQGITVIVGGGYHGKSTLLEALERAVYPHIPGDGRELVATLPDAIKVRAEDGRAITATDISLFIGSLPGGADTTEFFTENASGSTSQAAAITEAIECGSRALLIDEDTSATNLLLRDNRMRQLVRSEPIIPLIDRVGGIREELGVSTIMVMGGSGDFLDLADQVLLLENYLPYDATARAREVSRGEAAASSTDSAAAPWPQQAVRKRLLLSCPPPPAGRREKTRAEGTATLRLNREEIDISALAQVVDPGQAEAIAYAIRTLVTDATGKETIADACARFATEFASSSWQAFAAGRYPAFLAAPRLQDIFAALCRYRHLKAHSTQVSR</sequence>